<feature type="region of interest" description="Disordered" evidence="1">
    <location>
        <begin position="330"/>
        <end position="388"/>
    </location>
</feature>
<dbReference type="RefSeq" id="WP_267169042.1">
    <property type="nucleotide sequence ID" value="NZ_JAPMKX010000001.1"/>
</dbReference>
<dbReference type="EMBL" id="JAPMKX010000001">
    <property type="protein sequence ID" value="MCX7537359.1"/>
    <property type="molecule type" value="Genomic_DNA"/>
</dbReference>
<accession>A0A9Q4CAS9</accession>
<evidence type="ECO:0000256" key="1">
    <source>
        <dbReference type="SAM" id="MobiDB-lite"/>
    </source>
</evidence>
<gene>
    <name evidence="2" type="ORF">OS123_02195</name>
</gene>
<dbReference type="Proteomes" id="UP001070238">
    <property type="component" value="Unassembled WGS sequence"/>
</dbReference>
<sequence>MTNSPEHPRSPRRRATVLRTSVATLSAAALVLTGCSGSDSGEQKDDTVIGALCNAFYSLAAAQTDAGNGRLLAGTHEYLVSAQDKLRAIEDDAEGDVEGQYATAKRLIDAAVDTTPDMTIQEQLTSDAEIPQLTIEGGAEGVESFFSFTEGLEGEQREQFDAAPVCGAFAADVDVPEDKVVTAYIDFMNLTQGESLRDNEEFGRVIEILPLENPPLPGTELPDISSDDYRVIADAIGGIADGFEEWKIPEDVTDAERRALDPLVWHRPKLAETYRAAADAAAAMAENPTEDSFYALISAALESGTASTRAVRMVPPPNNATVEELVAQQAAANGDRAPENPEAETTGDASAEAPEGQDPDIAEVAPQIPEQAPEIQDPGYAGQESTEQ</sequence>
<organism evidence="2 3">
    <name type="scientific">Corynebacterium antarcticum</name>
    <dbReference type="NCBI Taxonomy" id="2800405"/>
    <lineage>
        <taxon>Bacteria</taxon>
        <taxon>Bacillati</taxon>
        <taxon>Actinomycetota</taxon>
        <taxon>Actinomycetes</taxon>
        <taxon>Mycobacteriales</taxon>
        <taxon>Corynebacteriaceae</taxon>
        <taxon>Corynebacterium</taxon>
    </lineage>
</organism>
<name>A0A9Q4CAS9_9CORY</name>
<evidence type="ECO:0000313" key="3">
    <source>
        <dbReference type="Proteomes" id="UP001070238"/>
    </source>
</evidence>
<evidence type="ECO:0000313" key="2">
    <source>
        <dbReference type="EMBL" id="MCX7537359.1"/>
    </source>
</evidence>
<comment type="caution">
    <text evidence="2">The sequence shown here is derived from an EMBL/GenBank/DDBJ whole genome shotgun (WGS) entry which is preliminary data.</text>
</comment>
<proteinExistence type="predicted"/>
<dbReference type="AlphaFoldDB" id="A0A9Q4CAS9"/>
<reference evidence="2" key="1">
    <citation type="submission" date="2022-11" db="EMBL/GenBank/DDBJ databases">
        <title>Corynebacterium sp. isolated from Penguins.</title>
        <authorList>
            <person name="Sedlar K."/>
            <person name="Svec P."/>
        </authorList>
    </citation>
    <scope>NUCLEOTIDE SEQUENCE</scope>
    <source>
        <strain evidence="2">P5875</strain>
    </source>
</reference>
<protein>
    <submittedName>
        <fullName evidence="2">Uncharacterized protein</fullName>
    </submittedName>
</protein>